<evidence type="ECO:0000313" key="5">
    <source>
        <dbReference type="Proteomes" id="UP000592820"/>
    </source>
</evidence>
<evidence type="ECO:0000256" key="1">
    <source>
        <dbReference type="ARBA" id="ARBA00022448"/>
    </source>
</evidence>
<dbReference type="GO" id="GO:0005524">
    <property type="term" value="F:ATP binding"/>
    <property type="evidence" value="ECO:0007669"/>
    <property type="project" value="UniProtKB-KW"/>
</dbReference>
<accession>A0A7W8LFA5</accession>
<evidence type="ECO:0000313" key="4">
    <source>
        <dbReference type="EMBL" id="MBB5405935.1"/>
    </source>
</evidence>
<evidence type="ECO:0000256" key="2">
    <source>
        <dbReference type="ARBA" id="ARBA00022741"/>
    </source>
</evidence>
<protein>
    <submittedName>
        <fullName evidence="4">Peptide/nickel transport system ATP-binding protein</fullName>
    </submittedName>
</protein>
<dbReference type="RefSeq" id="WP_026228733.1">
    <property type="nucleotide sequence ID" value="NZ_JACHDE010000049.1"/>
</dbReference>
<keyword evidence="1" id="KW-0813">Transport</keyword>
<keyword evidence="3 4" id="KW-0067">ATP-binding</keyword>
<comment type="caution">
    <text evidence="4">The sequence shown here is derived from an EMBL/GenBank/DDBJ whole genome shotgun (WGS) entry which is preliminary data.</text>
</comment>
<dbReference type="AlphaFoldDB" id="A0A7W8LFA5"/>
<evidence type="ECO:0000256" key="3">
    <source>
        <dbReference type="ARBA" id="ARBA00022840"/>
    </source>
</evidence>
<dbReference type="SUPFAM" id="SSF52540">
    <property type="entry name" value="P-loop containing nucleoside triphosphate hydrolases"/>
    <property type="match status" value="1"/>
</dbReference>
<reference evidence="4 5" key="1">
    <citation type="submission" date="2020-08" db="EMBL/GenBank/DDBJ databases">
        <title>Genomic Encyclopedia of Type Strains, Phase IV (KMG-V): Genome sequencing to study the core and pangenomes of soil and plant-associated prokaryotes.</title>
        <authorList>
            <person name="Whitman W."/>
        </authorList>
    </citation>
    <scope>NUCLEOTIDE SEQUENCE [LARGE SCALE GENOMIC DNA]</scope>
    <source>
        <strain evidence="4 5">JPY162</strain>
    </source>
</reference>
<dbReference type="PANTHER" id="PTHR43776">
    <property type="entry name" value="TRANSPORT ATP-BINDING PROTEIN"/>
    <property type="match status" value="1"/>
</dbReference>
<dbReference type="Proteomes" id="UP000592820">
    <property type="component" value="Unassembled WGS sequence"/>
</dbReference>
<gene>
    <name evidence="4" type="ORF">HDG41_008034</name>
</gene>
<dbReference type="InterPro" id="IPR050319">
    <property type="entry name" value="ABC_transp_ATP-bind"/>
</dbReference>
<dbReference type="EMBL" id="JACHDE010000049">
    <property type="protein sequence ID" value="MBB5405935.1"/>
    <property type="molecule type" value="Genomic_DNA"/>
</dbReference>
<name>A0A7W8LFA5_9BURK</name>
<organism evidence="4 5">
    <name type="scientific">Paraburkholderia youngii</name>
    <dbReference type="NCBI Taxonomy" id="2782701"/>
    <lineage>
        <taxon>Bacteria</taxon>
        <taxon>Pseudomonadati</taxon>
        <taxon>Pseudomonadota</taxon>
        <taxon>Betaproteobacteria</taxon>
        <taxon>Burkholderiales</taxon>
        <taxon>Burkholderiaceae</taxon>
        <taxon>Paraburkholderia</taxon>
    </lineage>
</organism>
<sequence>MARRFWDLLVELRRELDMSYLFISHDLSTVRSICDDIVVMYKGHKVDVCDRGALFSQPRHRTRRC</sequence>
<dbReference type="Gene3D" id="3.40.50.300">
    <property type="entry name" value="P-loop containing nucleotide triphosphate hydrolases"/>
    <property type="match status" value="1"/>
</dbReference>
<proteinExistence type="predicted"/>
<dbReference type="InterPro" id="IPR027417">
    <property type="entry name" value="P-loop_NTPase"/>
</dbReference>
<keyword evidence="2" id="KW-0547">Nucleotide-binding</keyword>